<dbReference type="Proteomes" id="UP000187283">
    <property type="component" value="Unassembled WGS sequence"/>
</dbReference>
<evidence type="ECO:0000313" key="7">
    <source>
        <dbReference type="EMBL" id="OMJ26015.1"/>
    </source>
</evidence>
<keyword evidence="1" id="KW-0677">Repeat</keyword>
<feature type="domain" description="RRM" evidence="5">
    <location>
        <begin position="108"/>
        <end position="182"/>
    </location>
</feature>
<dbReference type="EMBL" id="LSSN01005151">
    <property type="protein sequence ID" value="OMJ10134.1"/>
    <property type="molecule type" value="Genomic_DNA"/>
</dbReference>
<name>A0A1R1YGS4_9FUNG</name>
<evidence type="ECO:0000313" key="8">
    <source>
        <dbReference type="Proteomes" id="UP000187283"/>
    </source>
</evidence>
<evidence type="ECO:0000256" key="3">
    <source>
        <dbReference type="PROSITE-ProRule" id="PRU00176"/>
    </source>
</evidence>
<dbReference type="EMBL" id="LSSN01000078">
    <property type="protein sequence ID" value="OMJ26015.1"/>
    <property type="molecule type" value="Genomic_DNA"/>
</dbReference>
<dbReference type="InterPro" id="IPR000504">
    <property type="entry name" value="RRM_dom"/>
</dbReference>
<dbReference type="InterPro" id="IPR035979">
    <property type="entry name" value="RBD_domain_sf"/>
</dbReference>
<dbReference type="PANTHER" id="PTHR24012">
    <property type="entry name" value="RNA BINDING PROTEIN"/>
    <property type="match status" value="1"/>
</dbReference>
<dbReference type="Gene3D" id="3.30.70.330">
    <property type="match status" value="2"/>
</dbReference>
<accession>A0A1R1YGS4</accession>
<evidence type="ECO:0000256" key="2">
    <source>
        <dbReference type="ARBA" id="ARBA00022884"/>
    </source>
</evidence>
<dbReference type="GO" id="GO:0003723">
    <property type="term" value="F:RNA binding"/>
    <property type="evidence" value="ECO:0007669"/>
    <property type="project" value="UniProtKB-UniRule"/>
</dbReference>
<sequence>MKPSDQDRSYIKNNDFIQRARSDSFNDFKNFPDKNKSRLDSSSLHDKNVYVRGLPSDFTDDDLQRLASEYGNITSIKTIINEDTKKCKGYGFIMYESVQQAENAIKCLNNLGYQTSFAKDLIELFNPHQILSARILRENDSSRRVGFARMATREDAEQIIKIFNLKNIEGCEEPLKVKFADTNEQKKIKRSSLSKQPTPADAPIIYSPIIVYQPGSPVSGYAYPDNYYERQNSQGPNMIPTIGLASPVYYPSPGYASPIYSFHPGSPNMSPQQIPQIYSPYPIYPQNSSNNFNSQNQNQSQSQQSSLSQPINQTSNQNQGQYQQDNQQIQMQLHQQQQQQYAQQYQHQQHYQQHQLVRNHDGSYSQYSPAHSYGSPPHFSHSGFSSPGYMSPICLSPKPVYSSNHSSESYTNNRTNEEKKP</sequence>
<dbReference type="PROSITE" id="PS50102">
    <property type="entry name" value="RRM"/>
    <property type="match status" value="2"/>
</dbReference>
<feature type="region of interest" description="Disordered" evidence="4">
    <location>
        <begin position="267"/>
        <end position="335"/>
    </location>
</feature>
<evidence type="ECO:0000256" key="4">
    <source>
        <dbReference type="SAM" id="MobiDB-lite"/>
    </source>
</evidence>
<reference evidence="7 8" key="1">
    <citation type="submission" date="2017-01" db="EMBL/GenBank/DDBJ databases">
        <authorList>
            <person name="Mah S.A."/>
            <person name="Swanson W.J."/>
            <person name="Moy G.W."/>
            <person name="Vacquier V.D."/>
        </authorList>
    </citation>
    <scope>NUCLEOTIDE SEQUENCE [LARGE SCALE GENOMIC DNA]</scope>
    <source>
        <strain evidence="7 8">GSMNP</strain>
    </source>
</reference>
<organism evidence="7 8">
    <name type="scientific">Smittium culicis</name>
    <dbReference type="NCBI Taxonomy" id="133412"/>
    <lineage>
        <taxon>Eukaryota</taxon>
        <taxon>Fungi</taxon>
        <taxon>Fungi incertae sedis</taxon>
        <taxon>Zoopagomycota</taxon>
        <taxon>Kickxellomycotina</taxon>
        <taxon>Harpellomycetes</taxon>
        <taxon>Harpellales</taxon>
        <taxon>Legeriomycetaceae</taxon>
        <taxon>Smittium</taxon>
    </lineage>
</organism>
<evidence type="ECO:0000259" key="5">
    <source>
        <dbReference type="PROSITE" id="PS50102"/>
    </source>
</evidence>
<feature type="region of interest" description="Disordered" evidence="4">
    <location>
        <begin position="362"/>
        <end position="421"/>
    </location>
</feature>
<dbReference type="AlphaFoldDB" id="A0A1R1YGS4"/>
<keyword evidence="8" id="KW-1185">Reference proteome</keyword>
<dbReference type="InterPro" id="IPR012677">
    <property type="entry name" value="Nucleotide-bd_a/b_plait_sf"/>
</dbReference>
<evidence type="ECO:0000256" key="1">
    <source>
        <dbReference type="ARBA" id="ARBA00022737"/>
    </source>
</evidence>
<proteinExistence type="predicted"/>
<protein>
    <submittedName>
        <fullName evidence="7">Protein alan shepard</fullName>
    </submittedName>
</protein>
<dbReference type="OrthoDB" id="271725at2759"/>
<feature type="compositionally biased region" description="Polar residues" evidence="4">
    <location>
        <begin position="401"/>
        <end position="414"/>
    </location>
</feature>
<feature type="compositionally biased region" description="Low complexity" evidence="4">
    <location>
        <begin position="270"/>
        <end position="335"/>
    </location>
</feature>
<feature type="compositionally biased region" description="Low complexity" evidence="4">
    <location>
        <begin position="374"/>
        <end position="388"/>
    </location>
</feature>
<dbReference type="SUPFAM" id="SSF54928">
    <property type="entry name" value="RNA-binding domain, RBD"/>
    <property type="match status" value="2"/>
</dbReference>
<evidence type="ECO:0000313" key="6">
    <source>
        <dbReference type="EMBL" id="OMJ10134.1"/>
    </source>
</evidence>
<dbReference type="SMART" id="SM00360">
    <property type="entry name" value="RRM"/>
    <property type="match status" value="1"/>
</dbReference>
<dbReference type="Pfam" id="PF00076">
    <property type="entry name" value="RRM_1"/>
    <property type="match status" value="1"/>
</dbReference>
<feature type="domain" description="RRM" evidence="5">
    <location>
        <begin position="47"/>
        <end position="120"/>
    </location>
</feature>
<comment type="caution">
    <text evidence="7">The sequence shown here is derived from an EMBL/GenBank/DDBJ whole genome shotgun (WGS) entry which is preliminary data.</text>
</comment>
<gene>
    <name evidence="6" type="ORF">AYI70_g10515</name>
    <name evidence="7" type="ORF">AYI70_g500</name>
</gene>
<keyword evidence="2 3" id="KW-0694">RNA-binding</keyword>